<dbReference type="InterPro" id="IPR029058">
    <property type="entry name" value="AB_hydrolase_fold"/>
</dbReference>
<dbReference type="InterPro" id="IPR050309">
    <property type="entry name" value="Type-B_Carboxylest/Lipase"/>
</dbReference>
<dbReference type="PROSITE" id="PS00122">
    <property type="entry name" value="CARBOXYLESTERASE_B_1"/>
    <property type="match status" value="1"/>
</dbReference>
<dbReference type="Proteomes" id="UP000813385">
    <property type="component" value="Unassembled WGS sequence"/>
</dbReference>
<dbReference type="InterPro" id="IPR002018">
    <property type="entry name" value="CarbesteraseB"/>
</dbReference>
<dbReference type="PANTHER" id="PTHR11559">
    <property type="entry name" value="CARBOXYLESTERASE"/>
    <property type="match status" value="1"/>
</dbReference>
<dbReference type="OrthoDB" id="408631at2759"/>
<proteinExistence type="inferred from homology"/>
<evidence type="ECO:0000256" key="3">
    <source>
        <dbReference type="RuleBase" id="RU361235"/>
    </source>
</evidence>
<dbReference type="SUPFAM" id="SSF53474">
    <property type="entry name" value="alpha/beta-Hydrolases"/>
    <property type="match status" value="1"/>
</dbReference>
<organism evidence="5 6">
    <name type="scientific">Plectosphaerella cucumerina</name>
    <dbReference type="NCBI Taxonomy" id="40658"/>
    <lineage>
        <taxon>Eukaryota</taxon>
        <taxon>Fungi</taxon>
        <taxon>Dikarya</taxon>
        <taxon>Ascomycota</taxon>
        <taxon>Pezizomycotina</taxon>
        <taxon>Sordariomycetes</taxon>
        <taxon>Hypocreomycetidae</taxon>
        <taxon>Glomerellales</taxon>
        <taxon>Plectosphaerellaceae</taxon>
        <taxon>Plectosphaerella</taxon>
    </lineage>
</organism>
<keyword evidence="2 3" id="KW-0378">Hydrolase</keyword>
<dbReference type="InterPro" id="IPR019826">
    <property type="entry name" value="Carboxylesterase_B_AS"/>
</dbReference>
<feature type="signal peptide" evidence="3">
    <location>
        <begin position="1"/>
        <end position="19"/>
    </location>
</feature>
<evidence type="ECO:0000259" key="4">
    <source>
        <dbReference type="Pfam" id="PF00135"/>
    </source>
</evidence>
<evidence type="ECO:0000313" key="5">
    <source>
        <dbReference type="EMBL" id="KAH7347865.1"/>
    </source>
</evidence>
<keyword evidence="6" id="KW-1185">Reference proteome</keyword>
<dbReference type="AlphaFoldDB" id="A0A8K0WY78"/>
<comment type="caution">
    <text evidence="5">The sequence shown here is derived from an EMBL/GenBank/DDBJ whole genome shotgun (WGS) entry which is preliminary data.</text>
</comment>
<gene>
    <name evidence="5" type="ORF">B0T11DRAFT_343928</name>
</gene>
<dbReference type="EMBL" id="JAGPXD010000007">
    <property type="protein sequence ID" value="KAH7347865.1"/>
    <property type="molecule type" value="Genomic_DNA"/>
</dbReference>
<comment type="similarity">
    <text evidence="1 3">Belongs to the type-B carboxylesterase/lipase family.</text>
</comment>
<evidence type="ECO:0000313" key="6">
    <source>
        <dbReference type="Proteomes" id="UP000813385"/>
    </source>
</evidence>
<dbReference type="GO" id="GO:0016787">
    <property type="term" value="F:hydrolase activity"/>
    <property type="evidence" value="ECO:0007669"/>
    <property type="project" value="UniProtKB-KW"/>
</dbReference>
<reference evidence="5" key="1">
    <citation type="journal article" date="2021" name="Nat. Commun.">
        <title>Genetic determinants of endophytism in the Arabidopsis root mycobiome.</title>
        <authorList>
            <person name="Mesny F."/>
            <person name="Miyauchi S."/>
            <person name="Thiergart T."/>
            <person name="Pickel B."/>
            <person name="Atanasova L."/>
            <person name="Karlsson M."/>
            <person name="Huettel B."/>
            <person name="Barry K.W."/>
            <person name="Haridas S."/>
            <person name="Chen C."/>
            <person name="Bauer D."/>
            <person name="Andreopoulos W."/>
            <person name="Pangilinan J."/>
            <person name="LaButti K."/>
            <person name="Riley R."/>
            <person name="Lipzen A."/>
            <person name="Clum A."/>
            <person name="Drula E."/>
            <person name="Henrissat B."/>
            <person name="Kohler A."/>
            <person name="Grigoriev I.V."/>
            <person name="Martin F.M."/>
            <person name="Hacquard S."/>
        </authorList>
    </citation>
    <scope>NUCLEOTIDE SEQUENCE</scope>
    <source>
        <strain evidence="5">MPI-CAGE-AT-0016</strain>
    </source>
</reference>
<feature type="chain" id="PRO_5035489357" description="Carboxylic ester hydrolase" evidence="3">
    <location>
        <begin position="20"/>
        <end position="508"/>
    </location>
</feature>
<accession>A0A8K0WY78</accession>
<feature type="domain" description="Carboxylesterase type B" evidence="4">
    <location>
        <begin position="30"/>
        <end position="362"/>
    </location>
</feature>
<keyword evidence="3" id="KW-0732">Signal</keyword>
<name>A0A8K0WY78_9PEZI</name>
<sequence length="508" mass="52909">MKASFLGLVAVLAFPRVGAAPPGGCGVGRTVKTDSGPVQGHPASGAPLVSEYLGIPYAQPPVGDLRFQPPVAFEGSSVINGSNFGFSCFQPKTTGASLDTIIKLGIPASAGLVLQALSSPGPQSEDCLTLNVWTKKQTGGAAKPVLVWVHGGSFASGSSSVPAYNGKFLADQEDVVVVSVNYRLNLFGFPGNPVAEPNLGLLDVRKALEWVKDNIRGFGGDEKRITLFGQSAGAALVDHISYGWASDPIASGFGLISGVAGAFTSGNATRAARTWFSIASRIGCGGVEADDEAVYQCMLGKSAAEILAGVEAEDSGAFSTNGLTFGPVVDGVRVFSDYVARRPANGGYLIGNADNEAGLYRVSSPDQPEQVWQGLNAAAFSCPAAGRVLRSLAAGNPTWRYRWFGDFPNLVLTTKPPSGSWHTSDIPVLFDTAPQGLVRNTEEQTAIGRYVRGAWAAFASDPQEGLLSYDGGWPRYQPGQPTLVRPAFGNQTGPNLAGASAYDAVCVV</sequence>
<evidence type="ECO:0000256" key="1">
    <source>
        <dbReference type="ARBA" id="ARBA00005964"/>
    </source>
</evidence>
<dbReference type="EC" id="3.1.1.-" evidence="3"/>
<evidence type="ECO:0000256" key="2">
    <source>
        <dbReference type="ARBA" id="ARBA00022801"/>
    </source>
</evidence>
<protein>
    <recommendedName>
        <fullName evidence="3">Carboxylic ester hydrolase</fullName>
        <ecNumber evidence="3">3.1.1.-</ecNumber>
    </recommendedName>
</protein>
<dbReference type="Gene3D" id="3.40.50.1820">
    <property type="entry name" value="alpha/beta hydrolase"/>
    <property type="match status" value="2"/>
</dbReference>
<dbReference type="Pfam" id="PF00135">
    <property type="entry name" value="COesterase"/>
    <property type="match status" value="1"/>
</dbReference>